<organism evidence="2 3">
    <name type="scientific">Carpinus fangiana</name>
    <dbReference type="NCBI Taxonomy" id="176857"/>
    <lineage>
        <taxon>Eukaryota</taxon>
        <taxon>Viridiplantae</taxon>
        <taxon>Streptophyta</taxon>
        <taxon>Embryophyta</taxon>
        <taxon>Tracheophyta</taxon>
        <taxon>Spermatophyta</taxon>
        <taxon>Magnoliopsida</taxon>
        <taxon>eudicotyledons</taxon>
        <taxon>Gunneridae</taxon>
        <taxon>Pentapetalae</taxon>
        <taxon>rosids</taxon>
        <taxon>fabids</taxon>
        <taxon>Fagales</taxon>
        <taxon>Betulaceae</taxon>
        <taxon>Carpinus</taxon>
    </lineage>
</organism>
<proteinExistence type="predicted"/>
<reference evidence="2 3" key="1">
    <citation type="submission" date="2019-06" db="EMBL/GenBank/DDBJ databases">
        <title>A chromosomal-level reference genome of Carpinus fangiana (Coryloideae, Betulaceae).</title>
        <authorList>
            <person name="Yang X."/>
            <person name="Wang Z."/>
            <person name="Zhang L."/>
            <person name="Hao G."/>
            <person name="Liu J."/>
            <person name="Yang Y."/>
        </authorList>
    </citation>
    <scope>NUCLEOTIDE SEQUENCE [LARGE SCALE GENOMIC DNA]</scope>
    <source>
        <strain evidence="2">Cfa_2016G</strain>
        <tissue evidence="2">Leaf</tissue>
    </source>
</reference>
<dbReference type="AlphaFoldDB" id="A0A5N6QK09"/>
<evidence type="ECO:0000256" key="1">
    <source>
        <dbReference type="SAM" id="MobiDB-lite"/>
    </source>
</evidence>
<protein>
    <recommendedName>
        <fullName evidence="4">AP2/ERF domain-containing protein</fullName>
    </recommendedName>
</protein>
<evidence type="ECO:0000313" key="3">
    <source>
        <dbReference type="Proteomes" id="UP000327013"/>
    </source>
</evidence>
<evidence type="ECO:0000313" key="2">
    <source>
        <dbReference type="EMBL" id="KAE7999606.1"/>
    </source>
</evidence>
<evidence type="ECO:0008006" key="4">
    <source>
        <dbReference type="Google" id="ProtNLM"/>
    </source>
</evidence>
<dbReference type="EMBL" id="CM017321">
    <property type="protein sequence ID" value="KAE7999606.1"/>
    <property type="molecule type" value="Genomic_DNA"/>
</dbReference>
<sequence length="155" mass="16725">MYLTGSEHYIMVSALKHAITGGTDGLTQTQDFHLQILPPVTQSASSVSFHSTTGPQPAGPRVWMLTRAHYAGSTAVRGRGLGGSGQRRSGDKGPKAGGEGVAWHVRDGGAGSDDKAAIEFRGARAKLNFPESDYAEKNVERRAWSMRKLRRLCQM</sequence>
<feature type="region of interest" description="Disordered" evidence="1">
    <location>
        <begin position="75"/>
        <end position="108"/>
    </location>
</feature>
<gene>
    <name evidence="2" type="ORF">FH972_004014</name>
</gene>
<accession>A0A5N6QK09</accession>
<keyword evidence="3" id="KW-1185">Reference proteome</keyword>
<name>A0A5N6QK09_9ROSI</name>
<dbReference type="Proteomes" id="UP000327013">
    <property type="component" value="Chromosome 1"/>
</dbReference>